<dbReference type="PANTHER" id="PTHR48079:SF6">
    <property type="entry name" value="NAD(P)-BINDING DOMAIN-CONTAINING PROTEIN-RELATED"/>
    <property type="match status" value="1"/>
</dbReference>
<reference evidence="2 3" key="1">
    <citation type="submission" date="2019-01" db="EMBL/GenBank/DDBJ databases">
        <title>Genome sequencing of strain DFW100M-13.</title>
        <authorList>
            <person name="Heo J."/>
            <person name="Kim S.-J."/>
            <person name="Kim J.-S."/>
            <person name="Hong S.-B."/>
            <person name="Kwon S.-W."/>
        </authorList>
    </citation>
    <scope>NUCLEOTIDE SEQUENCE [LARGE SCALE GENOMIC DNA]</scope>
    <source>
        <strain evidence="2 3">DFW100M-13</strain>
    </source>
</reference>
<organism evidence="2 3">
    <name type="scientific">Microbacterium protaetiae</name>
    <dbReference type="NCBI Taxonomy" id="2509458"/>
    <lineage>
        <taxon>Bacteria</taxon>
        <taxon>Bacillati</taxon>
        <taxon>Actinomycetota</taxon>
        <taxon>Actinomycetes</taxon>
        <taxon>Micrococcales</taxon>
        <taxon>Microbacteriaceae</taxon>
        <taxon>Microbacterium</taxon>
    </lineage>
</organism>
<sequence>MRAIVLGVSGMTGRAIARELAGAGWQVAGTGRDASHFPAALRELGVAFVRSDRGIPTQLDAVLRDGADLVVDCVAYTSAHAHSLVDRAADIGSIVALSSKAVYVDARGRHSNSDEPPDFGGPVAESTATLEPDFSGEYQSRNGYGSNKVAMERTLLEASCAVSVLRPSRIHGPGSARPREWFVVRRLRDGRSRLPLAHGGRTGNHPTAAANLARLVRVCAEHPGTRILNAADPDTPSAADIVAAIAEAANRPLDIVGLPDDAPDAWGRSPWDTWPPFFLDMSAAEALGYIPVGTYPKTVMPSVQELLALTAAQAAELDADPYFEGLLDVTLDEAALAAASGL</sequence>
<dbReference type="InterPro" id="IPR051783">
    <property type="entry name" value="NAD(P)-dependent_oxidoreduct"/>
</dbReference>
<evidence type="ECO:0000259" key="1">
    <source>
        <dbReference type="Pfam" id="PF01370"/>
    </source>
</evidence>
<dbReference type="PANTHER" id="PTHR48079">
    <property type="entry name" value="PROTEIN YEEZ"/>
    <property type="match status" value="1"/>
</dbReference>
<dbReference type="KEGG" id="mprt:ET475_06060"/>
<accession>A0A4P6EE18</accession>
<dbReference type="GO" id="GO:0004029">
    <property type="term" value="F:aldehyde dehydrogenase (NAD+) activity"/>
    <property type="evidence" value="ECO:0007669"/>
    <property type="project" value="TreeGrafter"/>
</dbReference>
<proteinExistence type="predicted"/>
<dbReference type="InterPro" id="IPR001509">
    <property type="entry name" value="Epimerase_deHydtase"/>
</dbReference>
<protein>
    <submittedName>
        <fullName evidence="2">NAD-dependent epimerase/dehydratase family protein</fullName>
    </submittedName>
</protein>
<name>A0A4P6EE18_9MICO</name>
<dbReference type="EMBL" id="CP035494">
    <property type="protein sequence ID" value="QAY59593.1"/>
    <property type="molecule type" value="Genomic_DNA"/>
</dbReference>
<evidence type="ECO:0000313" key="2">
    <source>
        <dbReference type="EMBL" id="QAY59593.1"/>
    </source>
</evidence>
<dbReference type="InterPro" id="IPR036291">
    <property type="entry name" value="NAD(P)-bd_dom_sf"/>
</dbReference>
<dbReference type="Proteomes" id="UP000293995">
    <property type="component" value="Chromosome"/>
</dbReference>
<gene>
    <name evidence="2" type="ORF">ET475_06060</name>
</gene>
<feature type="domain" description="NAD-dependent epimerase/dehydratase" evidence="1">
    <location>
        <begin position="4"/>
        <end position="178"/>
    </location>
</feature>
<dbReference type="SUPFAM" id="SSF51735">
    <property type="entry name" value="NAD(P)-binding Rossmann-fold domains"/>
    <property type="match status" value="1"/>
</dbReference>
<dbReference type="OrthoDB" id="4820988at2"/>
<dbReference type="AlphaFoldDB" id="A0A4P6EE18"/>
<keyword evidence="3" id="KW-1185">Reference proteome</keyword>
<dbReference type="Pfam" id="PF01370">
    <property type="entry name" value="Epimerase"/>
    <property type="match status" value="1"/>
</dbReference>
<dbReference type="GO" id="GO:0005737">
    <property type="term" value="C:cytoplasm"/>
    <property type="evidence" value="ECO:0007669"/>
    <property type="project" value="TreeGrafter"/>
</dbReference>
<dbReference type="Gene3D" id="3.40.50.720">
    <property type="entry name" value="NAD(P)-binding Rossmann-like Domain"/>
    <property type="match status" value="1"/>
</dbReference>
<dbReference type="RefSeq" id="WP_129387222.1">
    <property type="nucleotide sequence ID" value="NZ_CP035494.1"/>
</dbReference>
<evidence type="ECO:0000313" key="3">
    <source>
        <dbReference type="Proteomes" id="UP000293995"/>
    </source>
</evidence>